<proteinExistence type="inferred from homology"/>
<evidence type="ECO:0000313" key="3">
    <source>
        <dbReference type="EMBL" id="WUV44808.1"/>
    </source>
</evidence>
<gene>
    <name evidence="3" type="ORF">OG563_37610</name>
</gene>
<name>A0ABZ1YP62_9NOCA</name>
<reference evidence="3" key="1">
    <citation type="submission" date="2022-10" db="EMBL/GenBank/DDBJ databases">
        <title>The complete genomes of actinobacterial strains from the NBC collection.</title>
        <authorList>
            <person name="Joergensen T.S."/>
            <person name="Alvarez Arevalo M."/>
            <person name="Sterndorff E.B."/>
            <person name="Faurdal D."/>
            <person name="Vuksanovic O."/>
            <person name="Mourched A.-S."/>
            <person name="Charusanti P."/>
            <person name="Shaw S."/>
            <person name="Blin K."/>
            <person name="Weber T."/>
        </authorList>
    </citation>
    <scope>NUCLEOTIDE SEQUENCE</scope>
    <source>
        <strain evidence="3">NBC_01482</strain>
    </source>
</reference>
<keyword evidence="3" id="KW-0378">Hydrolase</keyword>
<dbReference type="RefSeq" id="WP_329407928.1">
    <property type="nucleotide sequence ID" value="NZ_CP109441.1"/>
</dbReference>
<evidence type="ECO:0000259" key="2">
    <source>
        <dbReference type="Pfam" id="PF00326"/>
    </source>
</evidence>
<dbReference type="EMBL" id="CP109441">
    <property type="protein sequence ID" value="WUV44808.1"/>
    <property type="molecule type" value="Genomic_DNA"/>
</dbReference>
<dbReference type="InterPro" id="IPR029058">
    <property type="entry name" value="AB_hydrolase_fold"/>
</dbReference>
<dbReference type="PANTHER" id="PTHR22946">
    <property type="entry name" value="DIENELACTONE HYDROLASE DOMAIN-CONTAINING PROTEIN-RELATED"/>
    <property type="match status" value="1"/>
</dbReference>
<organism evidence="3 4">
    <name type="scientific">Nocardia vinacea</name>
    <dbReference type="NCBI Taxonomy" id="96468"/>
    <lineage>
        <taxon>Bacteria</taxon>
        <taxon>Bacillati</taxon>
        <taxon>Actinomycetota</taxon>
        <taxon>Actinomycetes</taxon>
        <taxon>Mycobacteriales</taxon>
        <taxon>Nocardiaceae</taxon>
        <taxon>Nocardia</taxon>
    </lineage>
</organism>
<sequence length="399" mass="43994">MFEYFPGNYVWNLAVVGALNAGGQIDEVDRACRPLLEAAKGGSDAGTDQFLRAWTDLTDSVAGQAEQAERDGHSLSAGGMYARASNYLSTAERMLPAGHPDRLTTYQRVLDLTQKAFDLRDYNVSRVAIPFGETTLPAYFSAAPESQNDPAPVIVLLNGLDSTKELMYSSGFWSELAARGISCLMLDQPGTGEALRLQGLVAVRESETWGKWVVDWLETRKDVDPAKMGVVGWSLGGYYAPRVAAFEKRFSLCVAWGANHNWGAVQRRRLEREGENPVPHYWDHVKWVWGYDDLDEFIAFADSIHLDGVVSEITVPFLIVHGENDRQIPVAYAHRSYDQAVNAPSRDLRIFTREEGGAEHIGLDHLPAMCTYIADWVSDTFAATDSTHTSAALSAEVAG</sequence>
<keyword evidence="4" id="KW-1185">Reference proteome</keyword>
<dbReference type="SUPFAM" id="SSF53474">
    <property type="entry name" value="alpha/beta-Hydrolases"/>
    <property type="match status" value="1"/>
</dbReference>
<comment type="similarity">
    <text evidence="1">Belongs to the AB hydrolase superfamily.</text>
</comment>
<protein>
    <submittedName>
        <fullName evidence="3">Alpha/beta fold hydrolase</fullName>
    </submittedName>
</protein>
<dbReference type="Proteomes" id="UP001432062">
    <property type="component" value="Chromosome"/>
</dbReference>
<evidence type="ECO:0000313" key="4">
    <source>
        <dbReference type="Proteomes" id="UP001432062"/>
    </source>
</evidence>
<dbReference type="InterPro" id="IPR050261">
    <property type="entry name" value="FrsA_esterase"/>
</dbReference>
<dbReference type="Gene3D" id="1.20.1440.110">
    <property type="entry name" value="acylaminoacyl peptidase"/>
    <property type="match status" value="1"/>
</dbReference>
<dbReference type="InterPro" id="IPR001375">
    <property type="entry name" value="Peptidase_S9_cat"/>
</dbReference>
<dbReference type="PANTHER" id="PTHR22946:SF12">
    <property type="entry name" value="CONIDIAL PIGMENT BIOSYNTHESIS PROTEIN AYG1 (AFU_ORTHOLOGUE AFUA_2G17550)"/>
    <property type="match status" value="1"/>
</dbReference>
<evidence type="ECO:0000256" key="1">
    <source>
        <dbReference type="ARBA" id="ARBA00008645"/>
    </source>
</evidence>
<dbReference type="GO" id="GO:0016787">
    <property type="term" value="F:hydrolase activity"/>
    <property type="evidence" value="ECO:0007669"/>
    <property type="project" value="UniProtKB-KW"/>
</dbReference>
<feature type="domain" description="Peptidase S9 prolyl oligopeptidase catalytic" evidence="2">
    <location>
        <begin position="213"/>
        <end position="341"/>
    </location>
</feature>
<dbReference type="Gene3D" id="3.40.50.1820">
    <property type="entry name" value="alpha/beta hydrolase"/>
    <property type="match status" value="1"/>
</dbReference>
<accession>A0ABZ1YP62</accession>
<dbReference type="Pfam" id="PF00326">
    <property type="entry name" value="Peptidase_S9"/>
    <property type="match status" value="1"/>
</dbReference>